<feature type="compositionally biased region" description="Polar residues" evidence="1">
    <location>
        <begin position="68"/>
        <end position="78"/>
    </location>
</feature>
<dbReference type="EMBL" id="HG793152">
    <property type="protein sequence ID" value="CRL26656.1"/>
    <property type="molecule type" value="Genomic_DNA"/>
</dbReference>
<evidence type="ECO:0000256" key="1">
    <source>
        <dbReference type="SAM" id="MobiDB-lite"/>
    </source>
</evidence>
<evidence type="ECO:0000313" key="3">
    <source>
        <dbReference type="Proteomes" id="UP000053732"/>
    </source>
</evidence>
<proteinExistence type="predicted"/>
<feature type="compositionally biased region" description="Basic and acidic residues" evidence="1">
    <location>
        <begin position="1"/>
        <end position="19"/>
    </location>
</feature>
<feature type="compositionally biased region" description="Low complexity" evidence="1">
    <location>
        <begin position="98"/>
        <end position="124"/>
    </location>
</feature>
<reference evidence="2 3" key="1">
    <citation type="journal article" date="2014" name="Nat. Commun.">
        <title>Multiple recent horizontal transfers of a large genomic region in cheese making fungi.</title>
        <authorList>
            <person name="Cheeseman K."/>
            <person name="Ropars J."/>
            <person name="Renault P."/>
            <person name="Dupont J."/>
            <person name="Gouzy J."/>
            <person name="Branca A."/>
            <person name="Abraham A.L."/>
            <person name="Ceppi M."/>
            <person name="Conseiller E."/>
            <person name="Debuchy R."/>
            <person name="Malagnac F."/>
            <person name="Goarin A."/>
            <person name="Silar P."/>
            <person name="Lacoste S."/>
            <person name="Sallet E."/>
            <person name="Bensimon A."/>
            <person name="Giraud T."/>
            <person name="Brygoo Y."/>
        </authorList>
    </citation>
    <scope>NUCLEOTIDE SEQUENCE [LARGE SCALE GENOMIC DNA]</scope>
    <source>
        <strain evidence="3">FM 013</strain>
    </source>
</reference>
<feature type="compositionally biased region" description="Basic and acidic residues" evidence="1">
    <location>
        <begin position="85"/>
        <end position="96"/>
    </location>
</feature>
<organism evidence="2 3">
    <name type="scientific">Penicillium camemberti (strain FM 013)</name>
    <dbReference type="NCBI Taxonomy" id="1429867"/>
    <lineage>
        <taxon>Eukaryota</taxon>
        <taxon>Fungi</taxon>
        <taxon>Dikarya</taxon>
        <taxon>Ascomycota</taxon>
        <taxon>Pezizomycotina</taxon>
        <taxon>Eurotiomycetes</taxon>
        <taxon>Eurotiomycetidae</taxon>
        <taxon>Eurotiales</taxon>
        <taxon>Aspergillaceae</taxon>
        <taxon>Penicillium</taxon>
    </lineage>
</organism>
<feature type="region of interest" description="Disordered" evidence="1">
    <location>
        <begin position="60"/>
        <end position="184"/>
    </location>
</feature>
<gene>
    <name evidence="2" type="ORF">PCAMFM013_S019g000073</name>
</gene>
<dbReference type="Proteomes" id="UP000053732">
    <property type="component" value="Unassembled WGS sequence"/>
</dbReference>
<accession>A0A0G4PKD2</accession>
<name>A0A0G4PKD2_PENC3</name>
<protein>
    <submittedName>
        <fullName evidence="2">Str. FM013</fullName>
    </submittedName>
</protein>
<feature type="region of interest" description="Disordered" evidence="1">
    <location>
        <begin position="1"/>
        <end position="29"/>
    </location>
</feature>
<evidence type="ECO:0000313" key="2">
    <source>
        <dbReference type="EMBL" id="CRL26656.1"/>
    </source>
</evidence>
<dbReference type="AlphaFoldDB" id="A0A0G4PKD2"/>
<sequence length="184" mass="20133">MFERAGDLMPEVPKEDMTKAKVSRQARRGLNKRIRRTASTITTTTATITTNNLTIMSSHQTVEEPISANESASTNQPPTRRKQRRSDVKNFRRMFERTGAPAAAAATITTTSTTTASTTAAVTSPPTPEQESRVMAGSPRSKKDGDKPLDFTQPLTFRPKKGTAVVESPSETLSLTLRPKQDRA</sequence>
<keyword evidence="3" id="KW-1185">Reference proteome</keyword>